<dbReference type="EMBL" id="CM056741">
    <property type="protein sequence ID" value="KAJ8683046.1"/>
    <property type="molecule type" value="Genomic_DNA"/>
</dbReference>
<accession>A0ACC2PHW5</accession>
<gene>
    <name evidence="1" type="ORF">QAD02_018838</name>
</gene>
<evidence type="ECO:0000313" key="1">
    <source>
        <dbReference type="EMBL" id="KAJ8683046.1"/>
    </source>
</evidence>
<comment type="caution">
    <text evidence="1">The sequence shown here is derived from an EMBL/GenBank/DDBJ whole genome shotgun (WGS) entry which is preliminary data.</text>
</comment>
<sequence>MESSRELNAIEKEGLGILPQHRAFVIVITQESLGYAPPPPPTNSPNSPAPPGPLSPQVIAVPGTPTRYYSENGWKTPELQELGWLAYYNPPQSPPIVDLTQEKYPEYIPGVFSPDEMIQIDETPSPPIKRLAGCRKRLFH</sequence>
<dbReference type="Proteomes" id="UP001239111">
    <property type="component" value="Chromosome 1"/>
</dbReference>
<organism evidence="1 2">
    <name type="scientific">Eretmocerus hayati</name>
    <dbReference type="NCBI Taxonomy" id="131215"/>
    <lineage>
        <taxon>Eukaryota</taxon>
        <taxon>Metazoa</taxon>
        <taxon>Ecdysozoa</taxon>
        <taxon>Arthropoda</taxon>
        <taxon>Hexapoda</taxon>
        <taxon>Insecta</taxon>
        <taxon>Pterygota</taxon>
        <taxon>Neoptera</taxon>
        <taxon>Endopterygota</taxon>
        <taxon>Hymenoptera</taxon>
        <taxon>Apocrita</taxon>
        <taxon>Proctotrupomorpha</taxon>
        <taxon>Chalcidoidea</taxon>
        <taxon>Aphelinidae</taxon>
        <taxon>Aphelininae</taxon>
        <taxon>Eretmocerus</taxon>
    </lineage>
</organism>
<proteinExistence type="predicted"/>
<evidence type="ECO:0000313" key="2">
    <source>
        <dbReference type="Proteomes" id="UP001239111"/>
    </source>
</evidence>
<reference evidence="1" key="1">
    <citation type="submission" date="2023-04" db="EMBL/GenBank/DDBJ databases">
        <title>A chromosome-level genome assembly of the parasitoid wasp Eretmocerus hayati.</title>
        <authorList>
            <person name="Zhong Y."/>
            <person name="Liu S."/>
            <person name="Liu Y."/>
        </authorList>
    </citation>
    <scope>NUCLEOTIDE SEQUENCE</scope>
    <source>
        <strain evidence="1">ZJU_SS_LIU_2023</strain>
    </source>
</reference>
<name>A0ACC2PHW5_9HYME</name>
<keyword evidence="2" id="KW-1185">Reference proteome</keyword>
<protein>
    <submittedName>
        <fullName evidence="1">Uncharacterized protein</fullName>
    </submittedName>
</protein>